<evidence type="ECO:0000313" key="5">
    <source>
        <dbReference type="EMBL" id="GAA1673027.1"/>
    </source>
</evidence>
<evidence type="ECO:0000313" key="6">
    <source>
        <dbReference type="Proteomes" id="UP001500618"/>
    </source>
</evidence>
<dbReference type="CDD" id="cd01392">
    <property type="entry name" value="HTH_LacI"/>
    <property type="match status" value="1"/>
</dbReference>
<dbReference type="GO" id="GO:0003677">
    <property type="term" value="F:DNA binding"/>
    <property type="evidence" value="ECO:0007669"/>
    <property type="project" value="UniProtKB-KW"/>
</dbReference>
<dbReference type="PRINTS" id="PR00036">
    <property type="entry name" value="HTHLACI"/>
</dbReference>
<dbReference type="PROSITE" id="PS50932">
    <property type="entry name" value="HTH_LACI_2"/>
    <property type="match status" value="1"/>
</dbReference>
<protein>
    <submittedName>
        <fullName evidence="5">LacI family DNA-binding transcriptional regulator</fullName>
    </submittedName>
</protein>
<proteinExistence type="predicted"/>
<dbReference type="SUPFAM" id="SSF47413">
    <property type="entry name" value="lambda repressor-like DNA-binding domains"/>
    <property type="match status" value="1"/>
</dbReference>
<dbReference type="CDD" id="cd06267">
    <property type="entry name" value="PBP1_LacI_sugar_binding-like"/>
    <property type="match status" value="1"/>
</dbReference>
<keyword evidence="2 5" id="KW-0238">DNA-binding</keyword>
<dbReference type="PANTHER" id="PTHR30146">
    <property type="entry name" value="LACI-RELATED TRANSCRIPTIONAL REPRESSOR"/>
    <property type="match status" value="1"/>
</dbReference>
<dbReference type="SMART" id="SM00354">
    <property type="entry name" value="HTH_LACI"/>
    <property type="match status" value="1"/>
</dbReference>
<sequence length="351" mass="37791">MTRGSGQDRATIRDVAALAGVSVATVSRVLGGEYPVATATRTKVQRAMRELDFVVNAHARALAGTNTKTVAFILDDVTGPFHALVARGVEDQATIEGRLCLLCTTHGDPQRELDVVELMREQHADAVIVLGGAYEDTEHLERMTHFAHALDRSGSRLVLCGRPPLGPDIPATVVEYDNEGGAYAITSHLLSAGHRHIVFLGRVDKLTTTSQRLRGFTAAHHAYGLQPDPSLVFDGAFSRASGIDRTIKLLAQGNPFTAIFAATDMVGAGVIAALRDANIRVPEDISLVGYDNIPLAEDLTPGLTTVHVPHEELGRTAVRLALHRDRETSQHVVLGTHIQVRKSVQPIRTGK</sequence>
<reference evidence="5 6" key="1">
    <citation type="journal article" date="2019" name="Int. J. Syst. Evol. Microbiol.">
        <title>The Global Catalogue of Microorganisms (GCM) 10K type strain sequencing project: providing services to taxonomists for standard genome sequencing and annotation.</title>
        <authorList>
            <consortium name="The Broad Institute Genomics Platform"/>
            <consortium name="The Broad Institute Genome Sequencing Center for Infectious Disease"/>
            <person name="Wu L."/>
            <person name="Ma J."/>
        </authorList>
    </citation>
    <scope>NUCLEOTIDE SEQUENCE [LARGE SCALE GENOMIC DNA]</scope>
    <source>
        <strain evidence="5 6">JCM 14718</strain>
    </source>
</reference>
<comment type="caution">
    <text evidence="5">The sequence shown here is derived from an EMBL/GenBank/DDBJ whole genome shotgun (WGS) entry which is preliminary data.</text>
</comment>
<evidence type="ECO:0000256" key="2">
    <source>
        <dbReference type="ARBA" id="ARBA00023125"/>
    </source>
</evidence>
<feature type="domain" description="HTH lacI-type" evidence="4">
    <location>
        <begin position="10"/>
        <end position="64"/>
    </location>
</feature>
<dbReference type="InterPro" id="IPR046335">
    <property type="entry name" value="LacI/GalR-like_sensor"/>
</dbReference>
<evidence type="ECO:0000256" key="3">
    <source>
        <dbReference type="ARBA" id="ARBA00023163"/>
    </source>
</evidence>
<gene>
    <name evidence="5" type="ORF">GCM10009765_22930</name>
</gene>
<dbReference type="Pfam" id="PF13377">
    <property type="entry name" value="Peripla_BP_3"/>
    <property type="match status" value="1"/>
</dbReference>
<evidence type="ECO:0000259" key="4">
    <source>
        <dbReference type="PROSITE" id="PS50932"/>
    </source>
</evidence>
<dbReference type="RefSeq" id="WP_344309639.1">
    <property type="nucleotide sequence ID" value="NZ_BAAANY010000008.1"/>
</dbReference>
<evidence type="ECO:0000256" key="1">
    <source>
        <dbReference type="ARBA" id="ARBA00023015"/>
    </source>
</evidence>
<accession>A0ABN2GKY7</accession>
<dbReference type="PROSITE" id="PS00356">
    <property type="entry name" value="HTH_LACI_1"/>
    <property type="match status" value="1"/>
</dbReference>
<keyword evidence="1" id="KW-0805">Transcription regulation</keyword>
<dbReference type="Pfam" id="PF00356">
    <property type="entry name" value="LacI"/>
    <property type="match status" value="1"/>
</dbReference>
<dbReference type="Gene3D" id="3.40.50.2300">
    <property type="match status" value="2"/>
</dbReference>
<dbReference type="Proteomes" id="UP001500618">
    <property type="component" value="Unassembled WGS sequence"/>
</dbReference>
<name>A0ABN2GKY7_9ACTN</name>
<dbReference type="InterPro" id="IPR000843">
    <property type="entry name" value="HTH_LacI"/>
</dbReference>
<organism evidence="5 6">
    <name type="scientific">Fodinicola feengrottensis</name>
    <dbReference type="NCBI Taxonomy" id="435914"/>
    <lineage>
        <taxon>Bacteria</taxon>
        <taxon>Bacillati</taxon>
        <taxon>Actinomycetota</taxon>
        <taxon>Actinomycetes</taxon>
        <taxon>Mycobacteriales</taxon>
        <taxon>Fodinicola</taxon>
    </lineage>
</organism>
<dbReference type="InterPro" id="IPR010982">
    <property type="entry name" value="Lambda_DNA-bd_dom_sf"/>
</dbReference>
<dbReference type="SUPFAM" id="SSF53822">
    <property type="entry name" value="Periplasmic binding protein-like I"/>
    <property type="match status" value="1"/>
</dbReference>
<keyword evidence="3" id="KW-0804">Transcription</keyword>
<dbReference type="Gene3D" id="1.10.260.40">
    <property type="entry name" value="lambda repressor-like DNA-binding domains"/>
    <property type="match status" value="1"/>
</dbReference>
<dbReference type="EMBL" id="BAAANY010000008">
    <property type="protein sequence ID" value="GAA1673027.1"/>
    <property type="molecule type" value="Genomic_DNA"/>
</dbReference>
<keyword evidence="6" id="KW-1185">Reference proteome</keyword>
<dbReference type="InterPro" id="IPR028082">
    <property type="entry name" value="Peripla_BP_I"/>
</dbReference>
<dbReference type="PANTHER" id="PTHR30146:SF153">
    <property type="entry name" value="LACTOSE OPERON REPRESSOR"/>
    <property type="match status" value="1"/>
</dbReference>